<name>A0A7W7VU12_KITKI</name>
<dbReference type="AlphaFoldDB" id="A0A7W7VU12"/>
<sequence>MRIGILGTGTVGQTLAGKLLSLGHEITLGSRSTSSPAGLAWAQATGPRGHSGTFADAAEFGELVINATPGTVALEVLEAAGAQALADKVVVDVSNPLVFAADGEVTLDPVNTDSVGERIQRAFPRSRVVKTLNTLSAPVMVNPGRVPGRHNLFVAGDDPAAKREVTALLESFGWPAADIVDLGRIRAARAMEMLMPFWLNLMRHYGHTDFNYSFQVAD</sequence>
<dbReference type="SUPFAM" id="SSF51735">
    <property type="entry name" value="NAD(P)-binding Rossmann-fold domains"/>
    <property type="match status" value="1"/>
</dbReference>
<dbReference type="Proteomes" id="UP000540506">
    <property type="component" value="Unassembled WGS sequence"/>
</dbReference>
<evidence type="ECO:0000313" key="4">
    <source>
        <dbReference type="Proteomes" id="UP000540506"/>
    </source>
</evidence>
<organism evidence="3 4">
    <name type="scientific">Kitasatospora kifunensis</name>
    <name type="common">Streptomyces kifunensis</name>
    <dbReference type="NCBI Taxonomy" id="58351"/>
    <lineage>
        <taxon>Bacteria</taxon>
        <taxon>Bacillati</taxon>
        <taxon>Actinomycetota</taxon>
        <taxon>Actinomycetes</taxon>
        <taxon>Kitasatosporales</taxon>
        <taxon>Streptomycetaceae</taxon>
        <taxon>Kitasatospora</taxon>
    </lineage>
</organism>
<dbReference type="InterPro" id="IPR028939">
    <property type="entry name" value="P5C_Rdtase_cat_N"/>
</dbReference>
<protein>
    <recommendedName>
        <fullName evidence="2">Semialdehyde dehydrogenase NAD-binding domain-containing protein</fullName>
    </recommendedName>
</protein>
<dbReference type="Pfam" id="PF03807">
    <property type="entry name" value="F420_oxidored"/>
    <property type="match status" value="1"/>
</dbReference>
<proteinExistence type="predicted"/>
<evidence type="ECO:0000256" key="1">
    <source>
        <dbReference type="ARBA" id="ARBA00023002"/>
    </source>
</evidence>
<dbReference type="InterPro" id="IPR036291">
    <property type="entry name" value="NAD(P)-bd_dom_sf"/>
</dbReference>
<dbReference type="InterPro" id="IPR000534">
    <property type="entry name" value="Semialdehyde_DH_NAD-bd"/>
</dbReference>
<evidence type="ECO:0000313" key="3">
    <source>
        <dbReference type="EMBL" id="MBB4922876.1"/>
    </source>
</evidence>
<feature type="domain" description="Semialdehyde dehydrogenase NAD-binding" evidence="2">
    <location>
        <begin position="2"/>
        <end position="118"/>
    </location>
</feature>
<dbReference type="GO" id="GO:0016620">
    <property type="term" value="F:oxidoreductase activity, acting on the aldehyde or oxo group of donors, NAD or NADP as acceptor"/>
    <property type="evidence" value="ECO:0007669"/>
    <property type="project" value="InterPro"/>
</dbReference>
<accession>A0A7W7VU12</accession>
<keyword evidence="1" id="KW-0560">Oxidoreductase</keyword>
<evidence type="ECO:0000259" key="2">
    <source>
        <dbReference type="SMART" id="SM00859"/>
    </source>
</evidence>
<gene>
    <name evidence="3" type="ORF">FHR34_001869</name>
</gene>
<dbReference type="EMBL" id="JACHJV010000001">
    <property type="protein sequence ID" value="MBB4922876.1"/>
    <property type="molecule type" value="Genomic_DNA"/>
</dbReference>
<reference evidence="3 4" key="1">
    <citation type="submission" date="2020-08" db="EMBL/GenBank/DDBJ databases">
        <title>Sequencing the genomes of 1000 actinobacteria strains.</title>
        <authorList>
            <person name="Klenk H.-P."/>
        </authorList>
    </citation>
    <scope>NUCLEOTIDE SEQUENCE [LARGE SCALE GENOMIC DNA]</scope>
    <source>
        <strain evidence="3 4">DSM 41654</strain>
    </source>
</reference>
<dbReference type="RefSeq" id="WP_184934981.1">
    <property type="nucleotide sequence ID" value="NZ_JACHJV010000001.1"/>
</dbReference>
<dbReference type="Gene3D" id="3.40.50.720">
    <property type="entry name" value="NAD(P)-binding Rossmann-like Domain"/>
    <property type="match status" value="1"/>
</dbReference>
<dbReference type="InterPro" id="IPR051267">
    <property type="entry name" value="STEAP_metalloreductase"/>
</dbReference>
<dbReference type="PANTHER" id="PTHR14239:SF10">
    <property type="entry name" value="REDUCTASE"/>
    <property type="match status" value="1"/>
</dbReference>
<keyword evidence="4" id="KW-1185">Reference proteome</keyword>
<comment type="caution">
    <text evidence="3">The sequence shown here is derived from an EMBL/GenBank/DDBJ whole genome shotgun (WGS) entry which is preliminary data.</text>
</comment>
<dbReference type="PANTHER" id="PTHR14239">
    <property type="entry name" value="DUDULIN-RELATED"/>
    <property type="match status" value="1"/>
</dbReference>
<dbReference type="SMART" id="SM00859">
    <property type="entry name" value="Semialdhyde_dh"/>
    <property type="match status" value="1"/>
</dbReference>
<dbReference type="GO" id="GO:0051287">
    <property type="term" value="F:NAD binding"/>
    <property type="evidence" value="ECO:0007669"/>
    <property type="project" value="InterPro"/>
</dbReference>